<feature type="domain" description="ATP synthase F1 complex delta/epsilon subunit N-terminal" evidence="17">
    <location>
        <begin position="6"/>
        <end position="83"/>
    </location>
</feature>
<evidence type="ECO:0000256" key="7">
    <source>
        <dbReference type="ARBA" id="ARBA00022781"/>
    </source>
</evidence>
<keyword evidence="10 14" id="KW-0139">CF(1)</keyword>
<dbReference type="FunFam" id="2.60.15.10:FF:000001">
    <property type="entry name" value="ATP synthase epsilon chain"/>
    <property type="match status" value="1"/>
</dbReference>
<reference evidence="18 19" key="1">
    <citation type="submission" date="2020-08" db="EMBL/GenBank/DDBJ databases">
        <title>Complete Genome Sequence of Effusibacillus dendaii Strain skT53, Isolated from Farmland soil.</title>
        <authorList>
            <person name="Konishi T."/>
            <person name="Kawasaki H."/>
        </authorList>
    </citation>
    <scope>NUCLEOTIDE SEQUENCE [LARGE SCALE GENOMIC DNA]</scope>
    <source>
        <strain evidence="19">skT53</strain>
    </source>
</reference>
<organism evidence="18 19">
    <name type="scientific">Effusibacillus dendaii</name>
    <dbReference type="NCBI Taxonomy" id="2743772"/>
    <lineage>
        <taxon>Bacteria</taxon>
        <taxon>Bacillati</taxon>
        <taxon>Bacillota</taxon>
        <taxon>Bacilli</taxon>
        <taxon>Bacillales</taxon>
        <taxon>Alicyclobacillaceae</taxon>
        <taxon>Effusibacillus</taxon>
    </lineage>
</organism>
<evidence type="ECO:0000256" key="1">
    <source>
        <dbReference type="ARBA" id="ARBA00003543"/>
    </source>
</evidence>
<dbReference type="Proteomes" id="UP000593802">
    <property type="component" value="Chromosome"/>
</dbReference>
<evidence type="ECO:0000313" key="19">
    <source>
        <dbReference type="Proteomes" id="UP000593802"/>
    </source>
</evidence>
<dbReference type="Pfam" id="PF02823">
    <property type="entry name" value="ATP-synt_DE_N"/>
    <property type="match status" value="1"/>
</dbReference>
<dbReference type="GO" id="GO:0046933">
    <property type="term" value="F:proton-transporting ATP synthase activity, rotational mechanism"/>
    <property type="evidence" value="ECO:0007669"/>
    <property type="project" value="UniProtKB-UniRule"/>
</dbReference>
<evidence type="ECO:0000256" key="6">
    <source>
        <dbReference type="ARBA" id="ARBA00022475"/>
    </source>
</evidence>
<dbReference type="NCBIfam" id="NF009977">
    <property type="entry name" value="PRK13442.1"/>
    <property type="match status" value="1"/>
</dbReference>
<dbReference type="Pfam" id="PF00401">
    <property type="entry name" value="ATP-synt_DE"/>
    <property type="match status" value="1"/>
</dbReference>
<dbReference type="InterPro" id="IPR036794">
    <property type="entry name" value="ATP_F1_dsu/esu_C_sf"/>
</dbReference>
<evidence type="ECO:0000256" key="9">
    <source>
        <dbReference type="ARBA" id="ARBA00023136"/>
    </source>
</evidence>
<dbReference type="GO" id="GO:0045259">
    <property type="term" value="C:proton-transporting ATP synthase complex"/>
    <property type="evidence" value="ECO:0007669"/>
    <property type="project" value="UniProtKB-KW"/>
</dbReference>
<evidence type="ECO:0000256" key="2">
    <source>
        <dbReference type="ARBA" id="ARBA00004202"/>
    </source>
</evidence>
<feature type="domain" description="ATP synthase epsilon subunit C-terminal" evidence="16">
    <location>
        <begin position="87"/>
        <end position="133"/>
    </location>
</feature>
<keyword evidence="5 14" id="KW-0813">Transport</keyword>
<evidence type="ECO:0000256" key="11">
    <source>
        <dbReference type="ARBA" id="ARBA00023310"/>
    </source>
</evidence>
<accession>A0A7I8DFT5</accession>
<dbReference type="GO" id="GO:0005886">
    <property type="term" value="C:plasma membrane"/>
    <property type="evidence" value="ECO:0007669"/>
    <property type="project" value="UniProtKB-SubCell"/>
</dbReference>
<evidence type="ECO:0000256" key="4">
    <source>
        <dbReference type="ARBA" id="ARBA00014480"/>
    </source>
</evidence>
<comment type="subcellular location">
    <subcellularLocation>
        <location evidence="2 14">Cell membrane</location>
        <topology evidence="2 14">Peripheral membrane protein</topology>
    </subcellularLocation>
</comment>
<comment type="similarity">
    <text evidence="3 14 15">Belongs to the ATPase epsilon chain family.</text>
</comment>
<keyword evidence="19" id="KW-1185">Reference proteome</keyword>
<dbReference type="InterPro" id="IPR001469">
    <property type="entry name" value="ATP_synth_F1_dsu/esu"/>
</dbReference>
<evidence type="ECO:0000259" key="16">
    <source>
        <dbReference type="Pfam" id="PF00401"/>
    </source>
</evidence>
<comment type="subunit">
    <text evidence="14 15">F-type ATPases have 2 components, CF(1) - the catalytic core - and CF(0) - the membrane proton channel. CF(1) has five subunits: alpha(3), beta(3), gamma(1), delta(1), epsilon(1). CF(0) has three main subunits: a, b and c.</text>
</comment>
<sequence length="138" mass="15264">MKTVPLEIVTPERKVFAEDVQMVIARGGAGDLGILPGHTPLVTTLKISALRIKMQDGSERHVALSGGFMEVKPEHVTVLAETAEMPEDIDVNRAERARERAEQRLAQSGAENIDYRRAELALQRALTRLQVAKGNVRR</sequence>
<dbReference type="FunFam" id="1.20.5.440:FF:000001">
    <property type="entry name" value="ATP synthase epsilon chain"/>
    <property type="match status" value="1"/>
</dbReference>
<protein>
    <recommendedName>
        <fullName evidence="4 14">ATP synthase epsilon chain</fullName>
    </recommendedName>
    <alternativeName>
        <fullName evidence="13 14">ATP synthase F1 sector epsilon subunit</fullName>
    </alternativeName>
    <alternativeName>
        <fullName evidence="12 14">F-ATPase epsilon subunit</fullName>
    </alternativeName>
</protein>
<dbReference type="InterPro" id="IPR020547">
    <property type="entry name" value="ATP_synth_F1_esu_C"/>
</dbReference>
<dbReference type="Gene3D" id="2.60.15.10">
    <property type="entry name" value="F0F1 ATP synthase delta/epsilon subunit, N-terminal"/>
    <property type="match status" value="1"/>
</dbReference>
<evidence type="ECO:0000259" key="17">
    <source>
        <dbReference type="Pfam" id="PF02823"/>
    </source>
</evidence>
<proteinExistence type="inferred from homology"/>
<keyword evidence="11 14" id="KW-0066">ATP synthesis</keyword>
<dbReference type="KEGG" id="eff:skT53_27110"/>
<dbReference type="NCBIfam" id="NF001846">
    <property type="entry name" value="PRK00571.1-3"/>
    <property type="match status" value="1"/>
</dbReference>
<dbReference type="PANTHER" id="PTHR13822">
    <property type="entry name" value="ATP SYNTHASE DELTA/EPSILON CHAIN"/>
    <property type="match status" value="1"/>
</dbReference>
<dbReference type="EMBL" id="AP023366">
    <property type="protein sequence ID" value="BCJ87726.1"/>
    <property type="molecule type" value="Genomic_DNA"/>
</dbReference>
<dbReference type="NCBIfam" id="TIGR01216">
    <property type="entry name" value="ATP_synt_epsi"/>
    <property type="match status" value="1"/>
</dbReference>
<dbReference type="GO" id="GO:0005524">
    <property type="term" value="F:ATP binding"/>
    <property type="evidence" value="ECO:0007669"/>
    <property type="project" value="UniProtKB-UniRule"/>
</dbReference>
<keyword evidence="7 14" id="KW-0375">Hydrogen ion transport</keyword>
<dbReference type="Gene3D" id="1.20.5.440">
    <property type="entry name" value="ATP synthase delta/epsilon subunit, C-terminal domain"/>
    <property type="match status" value="1"/>
</dbReference>
<gene>
    <name evidence="14 18" type="primary">atpC</name>
    <name evidence="18" type="ORF">skT53_27110</name>
</gene>
<evidence type="ECO:0000256" key="10">
    <source>
        <dbReference type="ARBA" id="ARBA00023196"/>
    </source>
</evidence>
<dbReference type="AlphaFoldDB" id="A0A7I8DFT5"/>
<evidence type="ECO:0000256" key="15">
    <source>
        <dbReference type="RuleBase" id="RU003656"/>
    </source>
</evidence>
<keyword evidence="8 14" id="KW-0406">Ion transport</keyword>
<dbReference type="InterPro" id="IPR020546">
    <property type="entry name" value="ATP_synth_F1_dsu/esu_N"/>
</dbReference>
<comment type="function">
    <text evidence="1 14">Produces ATP from ADP in the presence of a proton gradient across the membrane.</text>
</comment>
<dbReference type="NCBIfam" id="NF009980">
    <property type="entry name" value="PRK13446.1"/>
    <property type="match status" value="1"/>
</dbReference>
<evidence type="ECO:0000256" key="8">
    <source>
        <dbReference type="ARBA" id="ARBA00023065"/>
    </source>
</evidence>
<evidence type="ECO:0000256" key="5">
    <source>
        <dbReference type="ARBA" id="ARBA00022448"/>
    </source>
</evidence>
<evidence type="ECO:0000256" key="3">
    <source>
        <dbReference type="ARBA" id="ARBA00005712"/>
    </source>
</evidence>
<evidence type="ECO:0000256" key="14">
    <source>
        <dbReference type="HAMAP-Rule" id="MF_00530"/>
    </source>
</evidence>
<dbReference type="InterPro" id="IPR036771">
    <property type="entry name" value="ATPsynth_dsu/esu_N"/>
</dbReference>
<dbReference type="SUPFAM" id="SSF46604">
    <property type="entry name" value="Epsilon subunit of F1F0-ATP synthase C-terminal domain"/>
    <property type="match status" value="1"/>
</dbReference>
<dbReference type="SUPFAM" id="SSF51344">
    <property type="entry name" value="Epsilon subunit of F1F0-ATP synthase N-terminal domain"/>
    <property type="match status" value="1"/>
</dbReference>
<dbReference type="CDD" id="cd12152">
    <property type="entry name" value="F1-ATPase_delta"/>
    <property type="match status" value="1"/>
</dbReference>
<dbReference type="HAMAP" id="MF_00530">
    <property type="entry name" value="ATP_synth_epsil_bac"/>
    <property type="match status" value="1"/>
</dbReference>
<dbReference type="PANTHER" id="PTHR13822:SF10">
    <property type="entry name" value="ATP SYNTHASE EPSILON CHAIN, CHLOROPLASTIC"/>
    <property type="match status" value="1"/>
</dbReference>
<keyword evidence="9 14" id="KW-0472">Membrane</keyword>
<evidence type="ECO:0000256" key="13">
    <source>
        <dbReference type="ARBA" id="ARBA00031795"/>
    </source>
</evidence>
<name>A0A7I8DFT5_9BACL</name>
<keyword evidence="6 14" id="KW-1003">Cell membrane</keyword>
<dbReference type="RefSeq" id="WP_200758019.1">
    <property type="nucleotide sequence ID" value="NZ_AP023366.1"/>
</dbReference>
<evidence type="ECO:0000256" key="12">
    <source>
        <dbReference type="ARBA" id="ARBA00030215"/>
    </source>
</evidence>
<evidence type="ECO:0000313" key="18">
    <source>
        <dbReference type="EMBL" id="BCJ87726.1"/>
    </source>
</evidence>